<feature type="domain" description="ETS" evidence="8">
    <location>
        <begin position="871"/>
        <end position="953"/>
    </location>
</feature>
<feature type="compositionally biased region" description="Low complexity" evidence="7">
    <location>
        <begin position="625"/>
        <end position="640"/>
    </location>
</feature>
<dbReference type="SUPFAM" id="SSF46785">
    <property type="entry name" value="Winged helix' DNA-binding domain"/>
    <property type="match status" value="1"/>
</dbReference>
<feature type="region of interest" description="Disordered" evidence="7">
    <location>
        <begin position="439"/>
        <end position="724"/>
    </location>
</feature>
<feature type="region of interest" description="Disordered" evidence="7">
    <location>
        <begin position="748"/>
        <end position="828"/>
    </location>
</feature>
<evidence type="ECO:0000313" key="9">
    <source>
        <dbReference type="EMBL" id="LAC23961.1"/>
    </source>
</evidence>
<dbReference type="GO" id="GO:0000981">
    <property type="term" value="F:DNA-binding transcription factor activity, RNA polymerase II-specific"/>
    <property type="evidence" value="ECO:0007669"/>
    <property type="project" value="TreeGrafter"/>
</dbReference>
<accession>A0A6A7FZH4</accession>
<feature type="compositionally biased region" description="Low complexity" evidence="7">
    <location>
        <begin position="681"/>
        <end position="690"/>
    </location>
</feature>
<evidence type="ECO:0000256" key="3">
    <source>
        <dbReference type="ARBA" id="ARBA00022473"/>
    </source>
</evidence>
<dbReference type="FunFam" id="1.10.10.10:FF:000411">
    <property type="entry name" value="Ecdysone-induced protein 74EF isoform A"/>
    <property type="match status" value="1"/>
</dbReference>
<feature type="compositionally biased region" description="Low complexity" evidence="7">
    <location>
        <begin position="537"/>
        <end position="577"/>
    </location>
</feature>
<feature type="compositionally biased region" description="Low complexity" evidence="7">
    <location>
        <begin position="756"/>
        <end position="766"/>
    </location>
</feature>
<dbReference type="PRINTS" id="PR00454">
    <property type="entry name" value="ETSDOMAIN"/>
</dbReference>
<feature type="compositionally biased region" description="Polar residues" evidence="7">
    <location>
        <begin position="788"/>
        <end position="798"/>
    </location>
</feature>
<feature type="compositionally biased region" description="Basic residues" evidence="7">
    <location>
        <begin position="643"/>
        <end position="660"/>
    </location>
</feature>
<feature type="compositionally biased region" description="Low complexity" evidence="7">
    <location>
        <begin position="518"/>
        <end position="530"/>
    </location>
</feature>
<dbReference type="PANTHER" id="PTHR11849:SF191">
    <property type="entry name" value="ECDYSONE-INDUCED PROTEIN 74EF ISOFORM B"/>
    <property type="match status" value="1"/>
</dbReference>
<sequence length="967" mass="107976">MVLQNEDCRETGVLLHYDEAPLECPLDLSVSAKKQSSPIPYELPSRKERYDLEELEFSKSNKLHNGSFDCKKLVAQETRENLIFPQLLTKPGLNIRVRPAEDILKKECLPCQSPEIYINKSNSSSREHSVEPNREFSRIIAADERRENVETVIDPCNEYIIERNPAFIKKECLMTKSLSPDRSLYTPPELDNLSLKGVDSASNHHRLPEDDYSTRQNCSKLYMAFTGRDPNYVNGTTPTNGHYCARSRSPSLQKETYYSRSQSPAIEPKPFLQVRTPGKIQQEDCARYSDYPYYVSYHGRPPTPDSPPFMDTSDLNHPLLTDDFHRAELSRNHFKSERSSISPELQPNKRSSLFRMAVINKDFSTSSNSHSGNSDSCAIGNGNIDEERDEYNNKTSVSSSSSSPDNCRETSSPETDETTTLSRGRAAYKKDILKRFLHNDSGPQLSSSSSSNSPATSTLSSTNPHHQLHSQHPQHQLHQQQQQLLIRSREQQQHQQQVLHQQHRQQQQQHPNIQDLLRTSNTSSNSSSNSSGGGGSSSSSGRNSSTSSSRHSSNSSSPISGYSNNNNNSNNNGSNNGYFAINPATHSGHRTTYHNANGSLPPSPADSGVSDVDSSSGQNLNDVCSSSSNTPDSPPSLSTTYPNHHHHHHLSTTRLHHPHHMQQQQQQPPLHHPHHHHHHQQQQLQQQQQQQHHHMLHQSQQHLGYHRDTSASGSSSSTNSNGAVSGYSGMSLTGNGFLDPTTVGVNSPYSSSGMAPSPHLSSPSPHNMAPHNMSPHGLPPSPHYANMPQISDLSSNLIGQPPPHLIHQLGLGAHTLPNGSPSSPTAADDFFMVDMHLPQRMKKKGRKPKPLEGGGPPQQSNKRKSREGSTTFLWEFLLKLLQDPECCPKYIKWTNREKGVFKLVDSKAVSKLWGQHKNKPDMNYETMGRALRYYYQRGILAKVDGQRLVYQFVDVPKDIIEIDCTAA</sequence>
<dbReference type="SMART" id="SM00413">
    <property type="entry name" value="ETS"/>
    <property type="match status" value="1"/>
</dbReference>
<feature type="compositionally biased region" description="Low complexity" evidence="7">
    <location>
        <begin position="445"/>
        <end position="486"/>
    </location>
</feature>
<dbReference type="EMBL" id="IACT01004783">
    <property type="protein sequence ID" value="LAC23961.1"/>
    <property type="molecule type" value="mRNA"/>
</dbReference>
<name>A0A6A7FZH4_9CRUS</name>
<comment type="subcellular location">
    <subcellularLocation>
        <location evidence="1 6">Nucleus</location>
    </subcellularLocation>
</comment>
<dbReference type="InterPro" id="IPR036390">
    <property type="entry name" value="WH_DNA-bd_sf"/>
</dbReference>
<evidence type="ECO:0000259" key="8">
    <source>
        <dbReference type="PROSITE" id="PS50061"/>
    </source>
</evidence>
<dbReference type="PROSITE" id="PS00346">
    <property type="entry name" value="ETS_DOMAIN_2"/>
    <property type="match status" value="1"/>
</dbReference>
<feature type="region of interest" description="Disordered" evidence="7">
    <location>
        <begin position="840"/>
        <end position="867"/>
    </location>
</feature>
<evidence type="ECO:0000256" key="2">
    <source>
        <dbReference type="ARBA" id="ARBA00005562"/>
    </source>
</evidence>
<protein>
    <submittedName>
        <fullName evidence="9">Ecdysone-induced protein 74EF-like</fullName>
    </submittedName>
</protein>
<evidence type="ECO:0000256" key="5">
    <source>
        <dbReference type="ARBA" id="ARBA00023242"/>
    </source>
</evidence>
<dbReference type="InterPro" id="IPR046328">
    <property type="entry name" value="ETS_fam"/>
</dbReference>
<feature type="region of interest" description="Disordered" evidence="7">
    <location>
        <begin position="364"/>
        <end position="426"/>
    </location>
</feature>
<feature type="compositionally biased region" description="Low complexity" evidence="7">
    <location>
        <begin position="710"/>
        <end position="723"/>
    </location>
</feature>
<dbReference type="PROSITE" id="PS00345">
    <property type="entry name" value="ETS_DOMAIN_1"/>
    <property type="match status" value="1"/>
</dbReference>
<dbReference type="GO" id="GO:0005634">
    <property type="term" value="C:nucleus"/>
    <property type="evidence" value="ECO:0007669"/>
    <property type="project" value="UniProtKB-SubCell"/>
</dbReference>
<dbReference type="PANTHER" id="PTHR11849">
    <property type="entry name" value="ETS"/>
    <property type="match status" value="1"/>
</dbReference>
<comment type="similarity">
    <text evidence="2 6">Belongs to the ETS family.</text>
</comment>
<feature type="compositionally biased region" description="Low complexity" evidence="7">
    <location>
        <begin position="605"/>
        <end position="617"/>
    </location>
</feature>
<keyword evidence="4 6" id="KW-0238">DNA-binding</keyword>
<dbReference type="PROSITE" id="PS50061">
    <property type="entry name" value="ETS_DOMAIN_3"/>
    <property type="match status" value="1"/>
</dbReference>
<feature type="compositionally biased region" description="Basic residues" evidence="7">
    <location>
        <begin position="671"/>
        <end position="680"/>
    </location>
</feature>
<dbReference type="Gene3D" id="1.10.10.10">
    <property type="entry name" value="Winged helix-like DNA-binding domain superfamily/Winged helix DNA-binding domain"/>
    <property type="match status" value="1"/>
</dbReference>
<feature type="compositionally biased region" description="Low complexity" evidence="7">
    <location>
        <begin position="493"/>
        <end position="510"/>
    </location>
</feature>
<dbReference type="GO" id="GO:0006914">
    <property type="term" value="P:autophagy"/>
    <property type="evidence" value="ECO:0007669"/>
    <property type="project" value="UniProtKB-ARBA"/>
</dbReference>
<dbReference type="GO" id="GO:0030154">
    <property type="term" value="P:cell differentiation"/>
    <property type="evidence" value="ECO:0007669"/>
    <property type="project" value="TreeGrafter"/>
</dbReference>
<dbReference type="Pfam" id="PF00178">
    <property type="entry name" value="Ets"/>
    <property type="match status" value="1"/>
</dbReference>
<dbReference type="AlphaFoldDB" id="A0A6A7FZH4"/>
<feature type="compositionally biased region" description="Low complexity" evidence="7">
    <location>
        <begin position="364"/>
        <end position="376"/>
    </location>
</feature>
<evidence type="ECO:0000256" key="6">
    <source>
        <dbReference type="RuleBase" id="RU004019"/>
    </source>
</evidence>
<organism evidence="9">
    <name type="scientific">Hirondellea gigas</name>
    <dbReference type="NCBI Taxonomy" id="1518452"/>
    <lineage>
        <taxon>Eukaryota</taxon>
        <taxon>Metazoa</taxon>
        <taxon>Ecdysozoa</taxon>
        <taxon>Arthropoda</taxon>
        <taxon>Crustacea</taxon>
        <taxon>Multicrustacea</taxon>
        <taxon>Malacostraca</taxon>
        <taxon>Eumalacostraca</taxon>
        <taxon>Peracarida</taxon>
        <taxon>Amphipoda</taxon>
        <taxon>Amphilochidea</taxon>
        <taxon>Lysianassida</taxon>
        <taxon>Lysianassidira</taxon>
        <taxon>Lysianassoidea</taxon>
        <taxon>Lysianassidae</taxon>
        <taxon>Hirondellea</taxon>
    </lineage>
</organism>
<feature type="compositionally biased region" description="Low complexity" evidence="7">
    <location>
        <begin position="396"/>
        <end position="422"/>
    </location>
</feature>
<proteinExistence type="evidence at transcript level"/>
<dbReference type="InterPro" id="IPR000418">
    <property type="entry name" value="Ets_dom"/>
</dbReference>
<evidence type="ECO:0000256" key="7">
    <source>
        <dbReference type="SAM" id="MobiDB-lite"/>
    </source>
</evidence>
<evidence type="ECO:0000256" key="4">
    <source>
        <dbReference type="ARBA" id="ARBA00023125"/>
    </source>
</evidence>
<reference evidence="9" key="1">
    <citation type="submission" date="2017-11" db="EMBL/GenBank/DDBJ databases">
        <title>The sensing device of the deep-sea amphipod.</title>
        <authorList>
            <person name="Kobayashi H."/>
            <person name="Nagahama T."/>
            <person name="Arai W."/>
            <person name="Sasagawa Y."/>
            <person name="Umeda M."/>
            <person name="Hayashi T."/>
            <person name="Nikaido I."/>
            <person name="Watanabe H."/>
            <person name="Oguri K."/>
            <person name="Kitazato H."/>
            <person name="Fujioka K."/>
            <person name="Kido Y."/>
            <person name="Takami H."/>
        </authorList>
    </citation>
    <scope>NUCLEOTIDE SEQUENCE</scope>
    <source>
        <tissue evidence="9">Whole body</tissue>
    </source>
</reference>
<evidence type="ECO:0000256" key="1">
    <source>
        <dbReference type="ARBA" id="ARBA00004123"/>
    </source>
</evidence>
<keyword evidence="3" id="KW-0217">Developmental protein</keyword>
<dbReference type="InterPro" id="IPR036388">
    <property type="entry name" value="WH-like_DNA-bd_sf"/>
</dbReference>
<dbReference type="GO" id="GO:0040034">
    <property type="term" value="P:regulation of development, heterochronic"/>
    <property type="evidence" value="ECO:0007669"/>
    <property type="project" value="UniProtKB-ARBA"/>
</dbReference>
<keyword evidence="5 6" id="KW-0539">Nucleus</keyword>
<dbReference type="GO" id="GO:0043565">
    <property type="term" value="F:sequence-specific DNA binding"/>
    <property type="evidence" value="ECO:0007669"/>
    <property type="project" value="InterPro"/>
</dbReference>